<evidence type="ECO:0000256" key="4">
    <source>
        <dbReference type="ARBA" id="ARBA00038321"/>
    </source>
</evidence>
<reference evidence="8" key="3">
    <citation type="submission" date="2025-09" db="UniProtKB">
        <authorList>
            <consortium name="Ensembl"/>
        </authorList>
    </citation>
    <scope>IDENTIFICATION</scope>
</reference>
<dbReference type="Gene3D" id="2.130.10.10">
    <property type="entry name" value="YVTN repeat-like/Quinoprotein amine dehydrogenase"/>
    <property type="match status" value="2"/>
</dbReference>
<evidence type="ECO:0000256" key="3">
    <source>
        <dbReference type="ARBA" id="ARBA00022942"/>
    </source>
</evidence>
<dbReference type="SMART" id="SM00320">
    <property type="entry name" value="WD40"/>
    <property type="match status" value="6"/>
</dbReference>
<dbReference type="InterPro" id="IPR001680">
    <property type="entry name" value="WD40_rpt"/>
</dbReference>
<keyword evidence="1 7" id="KW-0853">WD repeat</keyword>
<evidence type="ECO:0000256" key="2">
    <source>
        <dbReference type="ARBA" id="ARBA00022737"/>
    </source>
</evidence>
<dbReference type="GO" id="GO:0005829">
    <property type="term" value="C:cytosol"/>
    <property type="evidence" value="ECO:0007669"/>
    <property type="project" value="UniProtKB-ARBA"/>
</dbReference>
<organism evidence="8 9">
    <name type="scientific">Erpetoichthys calabaricus</name>
    <name type="common">Rope fish</name>
    <name type="synonym">Calamoichthys calabaricus</name>
    <dbReference type="NCBI Taxonomy" id="27687"/>
    <lineage>
        <taxon>Eukaryota</taxon>
        <taxon>Metazoa</taxon>
        <taxon>Chordata</taxon>
        <taxon>Craniata</taxon>
        <taxon>Vertebrata</taxon>
        <taxon>Euteleostomi</taxon>
        <taxon>Actinopterygii</taxon>
        <taxon>Polypteriformes</taxon>
        <taxon>Polypteridae</taxon>
        <taxon>Erpetoichthys</taxon>
    </lineage>
</organism>
<dbReference type="PROSITE" id="PS50082">
    <property type="entry name" value="WD_REPEATS_2"/>
    <property type="match status" value="3"/>
</dbReference>
<dbReference type="Proteomes" id="UP000694620">
    <property type="component" value="Chromosome 4"/>
</dbReference>
<keyword evidence="9" id="KW-1185">Reference proteome</keyword>
<dbReference type="PROSITE" id="PS50294">
    <property type="entry name" value="WD_REPEATS_REGION"/>
    <property type="match status" value="2"/>
</dbReference>
<evidence type="ECO:0000313" key="9">
    <source>
        <dbReference type="Proteomes" id="UP000694620"/>
    </source>
</evidence>
<dbReference type="AlphaFoldDB" id="A0A8C4SBZ1"/>
<dbReference type="OrthoDB" id="27537at2759"/>
<reference evidence="8" key="2">
    <citation type="submission" date="2025-08" db="UniProtKB">
        <authorList>
            <consortium name="Ensembl"/>
        </authorList>
    </citation>
    <scope>IDENTIFICATION</scope>
</reference>
<dbReference type="PANTHER" id="PTHR19857">
    <property type="entry name" value="MITOCHONDRIAL DIVISION PROTEIN 1-RELATED"/>
    <property type="match status" value="1"/>
</dbReference>
<evidence type="ECO:0000256" key="1">
    <source>
        <dbReference type="ARBA" id="ARBA00022574"/>
    </source>
</evidence>
<reference evidence="8" key="1">
    <citation type="submission" date="2021-06" db="EMBL/GenBank/DDBJ databases">
        <authorList>
            <consortium name="Wellcome Sanger Institute Data Sharing"/>
        </authorList>
    </citation>
    <scope>NUCLEOTIDE SEQUENCE [LARGE SCALE GENOMIC DNA]</scope>
</reference>
<comment type="similarity">
    <text evidence="4">Belongs to the WD repeat PAAF1/RPN14 family.</text>
</comment>
<sequence length="392" mass="42596">MAARLLLQSDWPKVLRQNEGEAWVSCKIPGKPTLYGTLKCHGISDEGVPDLVASEEFRVLEISKKSLHISCPELNTSAKFLAPHTSFGQIHDKSVTCIDVSCGGGLGVSTSTNGTLKVWNCTNGEKRRDLSGHIYDVNCCRFFPSGVVILSGGMDAQVKVWSAEDGSCPVTFKGHKGGILDTAIVDKGRNVLSCSRDGTARLWDCGKSTCLAVVADCGSPINGCSVGVADNTINLGSPEEMTSEREVGTEDKLLLLAREDKKLEGRGLQSRQCVFLFEGSDAFNCCTFLSSVYIVAGTQNGNIYKLDTRNTRAPVTTIHRSGAPVLSLMPYQEGFFVSQGDGSCYLIQQDFDHVIELTGPDIDPVYKVATWEKCVFTCCRDGYIRKYQLSDL</sequence>
<dbReference type="InterPro" id="IPR051179">
    <property type="entry name" value="WD_repeat_multifunction"/>
</dbReference>
<dbReference type="FunFam" id="2.130.10.10:FF:000181">
    <property type="entry name" value="Proteasomal ATPase associated factor 1"/>
    <property type="match status" value="1"/>
</dbReference>
<evidence type="ECO:0000256" key="6">
    <source>
        <dbReference type="ARBA" id="ARBA00075753"/>
    </source>
</evidence>
<dbReference type="InterPro" id="IPR036322">
    <property type="entry name" value="WD40_repeat_dom_sf"/>
</dbReference>
<evidence type="ECO:0000256" key="5">
    <source>
        <dbReference type="ARBA" id="ARBA00068927"/>
    </source>
</evidence>
<feature type="repeat" description="WD" evidence="7">
    <location>
        <begin position="88"/>
        <end position="129"/>
    </location>
</feature>
<dbReference type="GeneTree" id="ENSGT00390000005948"/>
<dbReference type="GO" id="GO:0000502">
    <property type="term" value="C:proteasome complex"/>
    <property type="evidence" value="ECO:0007669"/>
    <property type="project" value="UniProtKB-KW"/>
</dbReference>
<dbReference type="PANTHER" id="PTHR19857:SF19">
    <property type="entry name" value="26S PROTEASOME REGULATORY SUBUNIT RPN14"/>
    <property type="match status" value="1"/>
</dbReference>
<feature type="repeat" description="WD" evidence="7">
    <location>
        <begin position="172"/>
        <end position="204"/>
    </location>
</feature>
<keyword evidence="2" id="KW-0677">Repeat</keyword>
<dbReference type="FunFam" id="2.130.10.10:FF:000212">
    <property type="entry name" value="Proteasomal ATPase associated factor 1"/>
    <property type="match status" value="1"/>
</dbReference>
<proteinExistence type="inferred from homology"/>
<evidence type="ECO:0000313" key="8">
    <source>
        <dbReference type="Ensembl" id="ENSECRP00000014508.1"/>
    </source>
</evidence>
<keyword evidence="3" id="KW-0647">Proteasome</keyword>
<accession>A0A8C4SBZ1</accession>
<evidence type="ECO:0000256" key="7">
    <source>
        <dbReference type="PROSITE-ProRule" id="PRU00221"/>
    </source>
</evidence>
<name>A0A8C4SBZ1_ERPCA</name>
<gene>
    <name evidence="8" type="primary">PAAF1</name>
</gene>
<dbReference type="SUPFAM" id="SSF50978">
    <property type="entry name" value="WD40 repeat-like"/>
    <property type="match status" value="1"/>
</dbReference>
<feature type="repeat" description="WD" evidence="7">
    <location>
        <begin position="130"/>
        <end position="171"/>
    </location>
</feature>
<protein>
    <recommendedName>
        <fullName evidence="5">Proteasomal ATPase-associated factor 1</fullName>
    </recommendedName>
    <alternativeName>
        <fullName evidence="6">WD repeat-containing protein 71</fullName>
    </alternativeName>
</protein>
<dbReference type="InterPro" id="IPR015943">
    <property type="entry name" value="WD40/YVTN_repeat-like_dom_sf"/>
</dbReference>
<dbReference type="Pfam" id="PF00400">
    <property type="entry name" value="WD40"/>
    <property type="match status" value="3"/>
</dbReference>
<dbReference type="Ensembl" id="ENSECRT00000014764.1">
    <property type="protein sequence ID" value="ENSECRP00000014508.1"/>
    <property type="gene ID" value="ENSECRG00000009667.1"/>
</dbReference>